<evidence type="ECO:0000256" key="7">
    <source>
        <dbReference type="ARBA" id="ARBA00023291"/>
    </source>
</evidence>
<reference evidence="8 9" key="1">
    <citation type="submission" date="2016-10" db="EMBL/GenBank/DDBJ databases">
        <authorList>
            <person name="de Groot N.N."/>
        </authorList>
    </citation>
    <scope>NUCLEOTIDE SEQUENCE [LARGE SCALE GENOMIC DNA]</scope>
    <source>
        <strain evidence="8 9">JCM 11308</strain>
    </source>
</reference>
<evidence type="ECO:0000256" key="4">
    <source>
        <dbReference type="ARBA" id="ARBA00022982"/>
    </source>
</evidence>
<keyword evidence="3" id="KW-0479">Metal-binding</keyword>
<evidence type="ECO:0000256" key="2">
    <source>
        <dbReference type="ARBA" id="ARBA00022448"/>
    </source>
</evidence>
<name>A0A1G7EQS7_9NOCA</name>
<evidence type="ECO:0000256" key="6">
    <source>
        <dbReference type="ARBA" id="ARBA00023014"/>
    </source>
</evidence>
<evidence type="ECO:0000256" key="3">
    <source>
        <dbReference type="ARBA" id="ARBA00022723"/>
    </source>
</evidence>
<organism evidence="8 9">
    <name type="scientific">Rhodococcus tukisamuensis</name>
    <dbReference type="NCBI Taxonomy" id="168276"/>
    <lineage>
        <taxon>Bacteria</taxon>
        <taxon>Bacillati</taxon>
        <taxon>Actinomycetota</taxon>
        <taxon>Actinomycetes</taxon>
        <taxon>Mycobacteriales</taxon>
        <taxon>Nocardiaceae</taxon>
        <taxon>Rhodococcus</taxon>
    </lineage>
</organism>
<dbReference type="InterPro" id="IPR051269">
    <property type="entry name" value="Fe-S_cluster_ET"/>
</dbReference>
<keyword evidence="5" id="KW-0408">Iron</keyword>
<dbReference type="SUPFAM" id="SSF54862">
    <property type="entry name" value="4Fe-4S ferredoxins"/>
    <property type="match status" value="1"/>
</dbReference>
<dbReference type="Gene3D" id="3.30.70.20">
    <property type="match status" value="1"/>
</dbReference>
<keyword evidence="9" id="KW-1185">Reference proteome</keyword>
<dbReference type="PANTHER" id="PTHR36923:SF3">
    <property type="entry name" value="FERREDOXIN"/>
    <property type="match status" value="1"/>
</dbReference>
<keyword evidence="6" id="KW-0411">Iron-sulfur</keyword>
<evidence type="ECO:0000313" key="9">
    <source>
        <dbReference type="Proteomes" id="UP000199417"/>
    </source>
</evidence>
<protein>
    <submittedName>
        <fullName evidence="8">Ferredoxin</fullName>
    </submittedName>
</protein>
<evidence type="ECO:0000256" key="1">
    <source>
        <dbReference type="ARBA" id="ARBA00001927"/>
    </source>
</evidence>
<keyword evidence="4" id="KW-0249">Electron transport</keyword>
<accession>A0A1G7EQS7</accession>
<dbReference type="AlphaFoldDB" id="A0A1G7EQS7"/>
<sequence length="66" mass="7191">MIRVIADNTKCIAAGLCVGREPGIFDQAEDDGLVFTLRENVLPEEYEGVAESERICPSGAITVHRD</sequence>
<dbReference type="Proteomes" id="UP000199417">
    <property type="component" value="Unassembled WGS sequence"/>
</dbReference>
<gene>
    <name evidence="8" type="ORF">SAMN05444580_12612</name>
</gene>
<dbReference type="EMBL" id="FNAB01000026">
    <property type="protein sequence ID" value="SDE65917.1"/>
    <property type="molecule type" value="Genomic_DNA"/>
</dbReference>
<comment type="cofactor">
    <cofactor evidence="1">
        <name>[3Fe-4S] cluster</name>
        <dbReference type="ChEBI" id="CHEBI:21137"/>
    </cofactor>
</comment>
<dbReference type="Pfam" id="PF13370">
    <property type="entry name" value="Fer4_13"/>
    <property type="match status" value="1"/>
</dbReference>
<dbReference type="PANTHER" id="PTHR36923">
    <property type="entry name" value="FERREDOXIN"/>
    <property type="match status" value="1"/>
</dbReference>
<keyword evidence="2" id="KW-0813">Transport</keyword>
<evidence type="ECO:0000313" key="8">
    <source>
        <dbReference type="EMBL" id="SDE65917.1"/>
    </source>
</evidence>
<dbReference type="GO" id="GO:0051538">
    <property type="term" value="F:3 iron, 4 sulfur cluster binding"/>
    <property type="evidence" value="ECO:0007669"/>
    <property type="project" value="UniProtKB-KW"/>
</dbReference>
<dbReference type="GO" id="GO:0046872">
    <property type="term" value="F:metal ion binding"/>
    <property type="evidence" value="ECO:0007669"/>
    <property type="project" value="UniProtKB-KW"/>
</dbReference>
<proteinExistence type="predicted"/>
<keyword evidence="7" id="KW-0003">3Fe-4S</keyword>
<dbReference type="STRING" id="168276.SAMN05444580_12612"/>
<evidence type="ECO:0000256" key="5">
    <source>
        <dbReference type="ARBA" id="ARBA00023004"/>
    </source>
</evidence>